<feature type="domain" description="FAD/NAD(P)-binding" evidence="9">
    <location>
        <begin position="5"/>
        <end position="323"/>
    </location>
</feature>
<evidence type="ECO:0000256" key="5">
    <source>
        <dbReference type="ARBA" id="ARBA00023002"/>
    </source>
</evidence>
<protein>
    <recommendedName>
        <fullName evidence="2">NADH:ubiquinone reductase (non-electrogenic)</fullName>
        <ecNumber evidence="2">1.6.5.9</ecNumber>
    </recommendedName>
</protein>
<dbReference type="PANTHER" id="PTHR43706:SF47">
    <property type="entry name" value="EXTERNAL NADH-UBIQUINONE OXIDOREDUCTASE 1, MITOCHONDRIAL-RELATED"/>
    <property type="match status" value="1"/>
</dbReference>
<dbReference type="InterPro" id="IPR023753">
    <property type="entry name" value="FAD/NAD-binding_dom"/>
</dbReference>
<keyword evidence="3" id="KW-0285">Flavoprotein</keyword>
<reference evidence="10 11" key="1">
    <citation type="submission" date="2013-03" db="EMBL/GenBank/DDBJ databases">
        <title>Whole genome shotgun sequencing of Clostridium sartagoforme AAU1.</title>
        <authorList>
            <person name="Joshi C.G."/>
            <person name="Duggirala S.M."/>
            <person name="Nathani N.M."/>
            <person name="Bhatt V.D."/>
            <person name="Patel A.K."/>
            <person name="Pandya P.R."/>
            <person name="KaPatel J.A."/>
        </authorList>
    </citation>
    <scope>NUCLEOTIDE SEQUENCE [LARGE SCALE GENOMIC DNA]</scope>
    <source>
        <strain evidence="10 11">AAU1</strain>
    </source>
</reference>
<comment type="catalytic activity">
    <reaction evidence="7">
        <text>a quinone + NADH + H(+) = a quinol + NAD(+)</text>
        <dbReference type="Rhea" id="RHEA:46160"/>
        <dbReference type="ChEBI" id="CHEBI:15378"/>
        <dbReference type="ChEBI" id="CHEBI:24646"/>
        <dbReference type="ChEBI" id="CHEBI:57540"/>
        <dbReference type="ChEBI" id="CHEBI:57945"/>
        <dbReference type="ChEBI" id="CHEBI:132124"/>
        <dbReference type="EC" id="1.6.5.9"/>
    </reaction>
</comment>
<feature type="transmembrane region" description="Helical" evidence="8">
    <location>
        <begin position="549"/>
        <end position="570"/>
    </location>
</feature>
<keyword evidence="8" id="KW-0472">Membrane</keyword>
<dbReference type="AlphaFoldDB" id="R9BZ73"/>
<proteinExistence type="inferred from homology"/>
<evidence type="ECO:0000256" key="2">
    <source>
        <dbReference type="ARBA" id="ARBA00012637"/>
    </source>
</evidence>
<keyword evidence="8" id="KW-0812">Transmembrane</keyword>
<dbReference type="EC" id="1.6.5.9" evidence="2"/>
<dbReference type="InterPro" id="IPR036188">
    <property type="entry name" value="FAD/NAD-bd_sf"/>
</dbReference>
<keyword evidence="8" id="KW-1133">Transmembrane helix</keyword>
<comment type="caution">
    <text evidence="10">The sequence shown here is derived from an EMBL/GenBank/DDBJ whole genome shotgun (WGS) entry which is preliminary data.</text>
</comment>
<dbReference type="InterPro" id="IPR045024">
    <property type="entry name" value="NDH-2"/>
</dbReference>
<organism evidence="10 11">
    <name type="scientific">Clostridium sartagoforme AAU1</name>
    <dbReference type="NCBI Taxonomy" id="1202534"/>
    <lineage>
        <taxon>Bacteria</taxon>
        <taxon>Bacillati</taxon>
        <taxon>Bacillota</taxon>
        <taxon>Clostridia</taxon>
        <taxon>Eubacteriales</taxon>
        <taxon>Clostridiaceae</taxon>
        <taxon>Clostridium</taxon>
    </lineage>
</organism>
<dbReference type="EMBL" id="ASRV01000213">
    <property type="protein sequence ID" value="EOR20271.1"/>
    <property type="molecule type" value="Genomic_DNA"/>
</dbReference>
<evidence type="ECO:0000259" key="9">
    <source>
        <dbReference type="Pfam" id="PF07992"/>
    </source>
</evidence>
<keyword evidence="5" id="KW-0560">Oxidoreductase</keyword>
<evidence type="ECO:0000256" key="3">
    <source>
        <dbReference type="ARBA" id="ARBA00022630"/>
    </source>
</evidence>
<keyword evidence="4" id="KW-0274">FAD</keyword>
<dbReference type="RefSeq" id="WP_016208797.1">
    <property type="nucleotide sequence ID" value="NZ_ASRV01000213.1"/>
</dbReference>
<dbReference type="Gene3D" id="3.50.50.100">
    <property type="match status" value="1"/>
</dbReference>
<sequence>MSKNKILVLGAGYGGVHAAKKLAKKYKKNNDVEITLIDKNPFHTLMTELHEVAGGRVHPESVQVELSKIFGKSKVNLVTDLIENVDTDKKVVKTKCGEYSYDYLVIGTGSEPAFFGVPGVKENGFTLWSFEDALKIRKHIQDMFAKASLERDAAKRKEMLTFIVAGSGFTGIEMAGELLEWKTKLSKEHNVDESEVTLKVVEAMGTILNMLDRKQADKAERYMAKHGMEILKNSPITEVAADKIVLKSGKEIKTKTLIWTCGIQANQDAKEYGLETARAGRLQTNEYMQAVGKKDVFVVGDMAYFEEEAGKGTPQIVEAAEQTANTAVKNIIASIENKEMEKFQGKYHGFMVSIGGRYCVANLMGMKLSGFFAMIMKHFVNMYYLWGVNNINAVYNYLQHEFFTMEDRRSVMRGHVSSKANRLWLVPLRLYIGCLWLIEGIKKLLGEGTWDAMWKADSISDFFKAITIGADSWTKAGNVKMPFTWLQDATSGASAATGASNAEAATEWATPIIKEIPGWYASIMQIMMPNPEVAVWFQRIVVLMEIGMGLCLIAGLFTFIFSAVSAGMVVNFILCAMAGWDILWYFFGSIALMGGAGRVFGLDYYIMPWITRLADNFWHGKKQPTYKNV</sequence>
<keyword evidence="11" id="KW-1185">Reference proteome</keyword>
<evidence type="ECO:0000256" key="1">
    <source>
        <dbReference type="ARBA" id="ARBA00005272"/>
    </source>
</evidence>
<evidence type="ECO:0000256" key="4">
    <source>
        <dbReference type="ARBA" id="ARBA00022827"/>
    </source>
</evidence>
<evidence type="ECO:0000313" key="11">
    <source>
        <dbReference type="Proteomes" id="UP000013988"/>
    </source>
</evidence>
<accession>R9BZ73</accession>
<gene>
    <name evidence="10" type="ORF">A500_17885</name>
</gene>
<feature type="transmembrane region" description="Helical" evidence="8">
    <location>
        <begin position="582"/>
        <end position="606"/>
    </location>
</feature>
<keyword evidence="6" id="KW-0520">NAD</keyword>
<comment type="similarity">
    <text evidence="1">Belongs to the NADH dehydrogenase family.</text>
</comment>
<dbReference type="PRINTS" id="PR00411">
    <property type="entry name" value="PNDRDTASEI"/>
</dbReference>
<dbReference type="SUPFAM" id="SSF51905">
    <property type="entry name" value="FAD/NAD(P)-binding domain"/>
    <property type="match status" value="2"/>
</dbReference>
<dbReference type="Proteomes" id="UP000013988">
    <property type="component" value="Unassembled WGS sequence"/>
</dbReference>
<dbReference type="PATRIC" id="fig|1202534.3.peg.3565"/>
<dbReference type="PANTHER" id="PTHR43706">
    <property type="entry name" value="NADH DEHYDROGENASE"/>
    <property type="match status" value="1"/>
</dbReference>
<evidence type="ECO:0000256" key="7">
    <source>
        <dbReference type="ARBA" id="ARBA00047599"/>
    </source>
</evidence>
<name>R9BZ73_9CLOT</name>
<dbReference type="PRINTS" id="PR00368">
    <property type="entry name" value="FADPNR"/>
</dbReference>
<dbReference type="OrthoDB" id="9781621at2"/>
<dbReference type="GO" id="GO:0050136">
    <property type="term" value="F:NADH dehydrogenase (quinone) (non-electrogenic) activity"/>
    <property type="evidence" value="ECO:0007669"/>
    <property type="project" value="UniProtKB-EC"/>
</dbReference>
<evidence type="ECO:0000256" key="8">
    <source>
        <dbReference type="SAM" id="Phobius"/>
    </source>
</evidence>
<evidence type="ECO:0000256" key="6">
    <source>
        <dbReference type="ARBA" id="ARBA00023027"/>
    </source>
</evidence>
<dbReference type="Pfam" id="PF07992">
    <property type="entry name" value="Pyr_redox_2"/>
    <property type="match status" value="1"/>
</dbReference>
<evidence type="ECO:0000313" key="10">
    <source>
        <dbReference type="EMBL" id="EOR20271.1"/>
    </source>
</evidence>